<dbReference type="EMBL" id="RQZG01000001">
    <property type="protein sequence ID" value="RRD07025.1"/>
    <property type="molecule type" value="Genomic_DNA"/>
</dbReference>
<dbReference type="AlphaFoldDB" id="A0A3P1TCU9"/>
<comment type="caution">
    <text evidence="5">The sequence shown here is derived from an EMBL/GenBank/DDBJ whole genome shotgun (WGS) entry which is preliminary data.</text>
</comment>
<protein>
    <submittedName>
        <fullName evidence="5">TIGR03943 family protein</fullName>
    </submittedName>
</protein>
<evidence type="ECO:0000313" key="5">
    <source>
        <dbReference type="EMBL" id="RRD07025.1"/>
    </source>
</evidence>
<name>A0A3P1TCU9_9ACTN</name>
<dbReference type="NCBIfam" id="TIGR03943">
    <property type="entry name" value="TIGR03943 family putative permease subunit"/>
    <property type="match status" value="1"/>
</dbReference>
<evidence type="ECO:0000259" key="4">
    <source>
        <dbReference type="Pfam" id="PF21537"/>
    </source>
</evidence>
<evidence type="ECO:0000313" key="6">
    <source>
        <dbReference type="Proteomes" id="UP000280819"/>
    </source>
</evidence>
<dbReference type="OrthoDB" id="359029at2"/>
<dbReference type="PANTHER" id="PTHR40047">
    <property type="entry name" value="UPF0703 PROTEIN YCGQ"/>
    <property type="match status" value="1"/>
</dbReference>
<dbReference type="Pfam" id="PF09323">
    <property type="entry name" value="DUF1980"/>
    <property type="match status" value="1"/>
</dbReference>
<sequence length="274" mass="29648">MADGITPACCRPVRKNMSHEPHEGTTATRQHRISETVRASLGATAVLMLATVAFTMVMTGAYLNYLQPWFGPWLLAASIAAGTLALWSLLELAERAQQEAGAHRAASGHGHGVPRITALLVVPALLFALAAPSSLGADAVSEVQLQQRTDEVETIEFPPLPEDEVNELSLQEFSDRYVFGDPEELDGTPVRLLGFAGHPSHLPKEQWTVNRFRIFCCVADSTLFSAIITGVPMPQGDDVWVEVEGVIDLGASDRLPVIVATSVEVVTRPEEPYL</sequence>
<dbReference type="InterPro" id="IPR052955">
    <property type="entry name" value="UPF0703_membrane_permease"/>
</dbReference>
<dbReference type="Pfam" id="PF21537">
    <property type="entry name" value="DUF1980_C"/>
    <property type="match status" value="1"/>
</dbReference>
<evidence type="ECO:0000256" key="1">
    <source>
        <dbReference type="SAM" id="MobiDB-lite"/>
    </source>
</evidence>
<feature type="transmembrane region" description="Helical" evidence="2">
    <location>
        <begin position="69"/>
        <end position="90"/>
    </location>
</feature>
<dbReference type="PANTHER" id="PTHR40047:SF1">
    <property type="entry name" value="UPF0703 PROTEIN YCGQ"/>
    <property type="match status" value="1"/>
</dbReference>
<proteinExistence type="predicted"/>
<reference evidence="5 6" key="1">
    <citation type="submission" date="2018-11" db="EMBL/GenBank/DDBJ databases">
        <title>Genomes From Bacteria Associated with the Canine Oral Cavity: a Test Case for Automated Genome-Based Taxonomic Assignment.</title>
        <authorList>
            <person name="Coil D.A."/>
            <person name="Jospin G."/>
            <person name="Darling A.E."/>
            <person name="Wallis C."/>
            <person name="Davis I.J."/>
            <person name="Harris S."/>
            <person name="Eisen J.A."/>
            <person name="Holcombe L.J."/>
            <person name="O'Flynn C."/>
        </authorList>
    </citation>
    <scope>NUCLEOTIDE SEQUENCE [LARGE SCALE GENOMIC DNA]</scope>
    <source>
        <strain evidence="5 6">OH887_COT-365</strain>
    </source>
</reference>
<feature type="domain" description="DUF1980" evidence="3">
    <location>
        <begin position="45"/>
        <end position="133"/>
    </location>
</feature>
<dbReference type="Proteomes" id="UP000280819">
    <property type="component" value="Unassembled WGS sequence"/>
</dbReference>
<organism evidence="5 6">
    <name type="scientific">Arachnia propionica</name>
    <dbReference type="NCBI Taxonomy" id="1750"/>
    <lineage>
        <taxon>Bacteria</taxon>
        <taxon>Bacillati</taxon>
        <taxon>Actinomycetota</taxon>
        <taxon>Actinomycetes</taxon>
        <taxon>Propionibacteriales</taxon>
        <taxon>Propionibacteriaceae</taxon>
        <taxon>Arachnia</taxon>
    </lineage>
</organism>
<dbReference type="InterPro" id="IPR048447">
    <property type="entry name" value="DUF1980_C"/>
</dbReference>
<feature type="transmembrane region" description="Helical" evidence="2">
    <location>
        <begin position="39"/>
        <end position="63"/>
    </location>
</feature>
<evidence type="ECO:0000259" key="3">
    <source>
        <dbReference type="Pfam" id="PF09323"/>
    </source>
</evidence>
<dbReference type="InterPro" id="IPR048493">
    <property type="entry name" value="DUF1980_N"/>
</dbReference>
<accession>A0A3P1TCU9</accession>
<feature type="region of interest" description="Disordered" evidence="1">
    <location>
        <begin position="11"/>
        <end position="31"/>
    </location>
</feature>
<keyword evidence="2" id="KW-1133">Transmembrane helix</keyword>
<feature type="domain" description="DUF1980" evidence="4">
    <location>
        <begin position="182"/>
        <end position="273"/>
    </location>
</feature>
<gene>
    <name evidence="5" type="ORF">EII34_00540</name>
</gene>
<keyword evidence="2" id="KW-0472">Membrane</keyword>
<evidence type="ECO:0000256" key="2">
    <source>
        <dbReference type="SAM" id="Phobius"/>
    </source>
</evidence>
<keyword evidence="2" id="KW-0812">Transmembrane</keyword>
<dbReference type="InterPro" id="IPR015402">
    <property type="entry name" value="DUF1980"/>
</dbReference>